<dbReference type="Proteomes" id="UP000004756">
    <property type="component" value="Unassembled WGS sequence"/>
</dbReference>
<reference evidence="2 3" key="2">
    <citation type="submission" date="2009-02" db="EMBL/GenBank/DDBJ databases">
        <title>Draft genome sequence of Clostridium asparagiforme (DSM 15981).</title>
        <authorList>
            <person name="Sudarsanam P."/>
            <person name="Ley R."/>
            <person name="Guruge J."/>
            <person name="Turnbaugh P.J."/>
            <person name="Mahowald M."/>
            <person name="Liep D."/>
            <person name="Gordon J."/>
        </authorList>
    </citation>
    <scope>NUCLEOTIDE SEQUENCE [LARGE SCALE GENOMIC DNA]</scope>
    <source>
        <strain evidence="2 3">DSM 15981</strain>
    </source>
</reference>
<dbReference type="AlphaFoldDB" id="C0CSY4"/>
<organism evidence="2 3">
    <name type="scientific">[Clostridium] asparagiforme DSM 15981</name>
    <dbReference type="NCBI Taxonomy" id="518636"/>
    <lineage>
        <taxon>Bacteria</taxon>
        <taxon>Bacillati</taxon>
        <taxon>Bacillota</taxon>
        <taxon>Clostridia</taxon>
        <taxon>Lachnospirales</taxon>
        <taxon>Lachnospiraceae</taxon>
        <taxon>Enterocloster</taxon>
    </lineage>
</organism>
<dbReference type="HOGENOM" id="CLU_180540_0_0_9"/>
<dbReference type="PANTHER" id="PTHR39341:SF1">
    <property type="entry name" value="DUF1858 DOMAIN-CONTAINING PROTEIN"/>
    <property type="match status" value="1"/>
</dbReference>
<dbReference type="InterPro" id="IPR038062">
    <property type="entry name" value="ScdA-like_N_sf"/>
</dbReference>
<dbReference type="EMBL" id="ACCJ01000005">
    <property type="protein sequence ID" value="EEG57860.1"/>
    <property type="molecule type" value="Genomic_DNA"/>
</dbReference>
<reference evidence="2 3" key="1">
    <citation type="submission" date="2009-01" db="EMBL/GenBank/DDBJ databases">
        <authorList>
            <person name="Fulton L."/>
            <person name="Clifton S."/>
            <person name="Fulton B."/>
            <person name="Xu J."/>
            <person name="Minx P."/>
            <person name="Pepin K.H."/>
            <person name="Johnson M."/>
            <person name="Bhonagiri V."/>
            <person name="Nash W.E."/>
            <person name="Mardis E.R."/>
            <person name="Wilson R.K."/>
        </authorList>
    </citation>
    <scope>NUCLEOTIDE SEQUENCE [LARGE SCALE GENOMIC DNA]</scope>
    <source>
        <strain evidence="2 3">DSM 15981</strain>
    </source>
</reference>
<evidence type="ECO:0000313" key="3">
    <source>
        <dbReference type="Proteomes" id="UP000004756"/>
    </source>
</evidence>
<dbReference type="InterPro" id="IPR023883">
    <property type="entry name" value="CHP03980_redox-disulphide"/>
</dbReference>
<dbReference type="SUPFAM" id="SSF140683">
    <property type="entry name" value="SP0561-like"/>
    <property type="match status" value="1"/>
</dbReference>
<comment type="caution">
    <text evidence="2">The sequence shown here is derived from an EMBL/GenBank/DDBJ whole genome shotgun (WGS) entry which is preliminary data.</text>
</comment>
<evidence type="ECO:0000313" key="2">
    <source>
        <dbReference type="EMBL" id="EEG57860.1"/>
    </source>
</evidence>
<name>C0CSY4_9FIRM</name>
<dbReference type="Pfam" id="PF08984">
    <property type="entry name" value="DUF1858"/>
    <property type="match status" value="1"/>
</dbReference>
<dbReference type="Gene3D" id="1.10.3910.10">
    <property type="entry name" value="SP0561-like"/>
    <property type="match status" value="1"/>
</dbReference>
<dbReference type="InterPro" id="IPR015077">
    <property type="entry name" value="DUF1858"/>
</dbReference>
<feature type="domain" description="DUF1858" evidence="1">
    <location>
        <begin position="22"/>
        <end position="75"/>
    </location>
</feature>
<sequence length="86" mass="9286">MGMIIAKIVRNVSFKEVIHMAIDKDMLIGDLIQVDDSIAPILMRAGMHCLGCPASQGESLEEACMVHGIDCDTLVSQINEILSSKA</sequence>
<accession>C0CSY4</accession>
<protein>
    <submittedName>
        <fullName evidence="2">Hydrid cluster protein-associated redox disulfide domain protein</fullName>
    </submittedName>
</protein>
<gene>
    <name evidence="2" type="ORF">CLOSTASPAR_00078</name>
</gene>
<proteinExistence type="predicted"/>
<keyword evidence="3" id="KW-1185">Reference proteome</keyword>
<evidence type="ECO:0000259" key="1">
    <source>
        <dbReference type="Pfam" id="PF08984"/>
    </source>
</evidence>
<dbReference type="PANTHER" id="PTHR39341">
    <property type="entry name" value="BSL7085 PROTEIN"/>
    <property type="match status" value="1"/>
</dbReference>
<dbReference type="NCBIfam" id="TIGR03980">
    <property type="entry name" value="prismane_assoc"/>
    <property type="match status" value="1"/>
</dbReference>